<evidence type="ECO:0000256" key="2">
    <source>
        <dbReference type="ARBA" id="ARBA00023136"/>
    </source>
</evidence>
<protein>
    <submittedName>
        <fullName evidence="6">Outer membrane receptor for ferrienterochelin and colicins</fullName>
    </submittedName>
</protein>
<keyword evidence="7" id="KW-1185">Reference proteome</keyword>
<sequence length="802" mass="89973">MKKKYLTLSLLLAVSVSSWAQQPATGNGTVKGKVSEKSTKNAVGFASVAISANGQIISGDLTDEDGSFTITNLPNSQVEVSVEYIGFKTYKNTIDLSTEKTIDLGMISLEVDEEVLDAVVINAERSTMEQLVDRKVIRVGKDLSTAGATASDIMNNIPSVNVDQDGNISMRGNENVRVLIDGKPTHLDPKTLLKQIPSNSIDKIELITNPSAKYNPEGMSGMINFVLKKNMQDGFNGSYNGNITFARVPKFNQGIDLNYRKGKVNFFGNYNYSDQKTLNGGVMTQLDDNSQQIFDIVNDNKVHTFKVGFDIYANDKNTFSLYTNQTYADGIGTVDNTISYPSSPLLLQTDQYEGANKSQIYNAAYKKLFAKAGQTLDFEVNYSKTNDDQNGNFGIAGNSPTNYNDNSNNTVDAVQANLDYVHPFNEKTKLEVGAEYRTTTIDNTYRTTNIIGNQTDFEYKMDIASAYATFGSKFDKWGYQIGARLEKYNVEADYLIASEAANFKDDYLTVYPSAFLSYTPTQTDFFQISASRRVDRPNVWQTRPIRDYSTPRVVQIGNPELRPQFTNSVEFNYTKVLGVKGSATLGAYYRMINDPIERTFYLDTSSPEAIAERKMVMSYGNFDEATAYGAELSANYKLTKWWDVQPSVEYYYRNQRGIVTVLNPDTNEAELQQREVNNGVFNSRLNNNFKITNQLRASLFGFYRGDAVGVNGTMKAMYKIDAGVRYSFWENTANVSLRFNDIFNNMRAQFEGDAPYRQTGNFTWESQSLFVGFQYMFGSGKNRALQRKARDNNEVQKSGGFF</sequence>
<dbReference type="SUPFAM" id="SSF56935">
    <property type="entry name" value="Porins"/>
    <property type="match status" value="1"/>
</dbReference>
<evidence type="ECO:0000313" key="7">
    <source>
        <dbReference type="Proteomes" id="UP000199036"/>
    </source>
</evidence>
<keyword evidence="3" id="KW-0998">Cell outer membrane</keyword>
<dbReference type="AlphaFoldDB" id="A0A1I5GDR8"/>
<feature type="chain" id="PRO_5011791015" evidence="4">
    <location>
        <begin position="21"/>
        <end position="802"/>
    </location>
</feature>
<dbReference type="STRING" id="913024.SAMN05421741_1403"/>
<dbReference type="InterPro" id="IPR041700">
    <property type="entry name" value="OMP_b-brl_3"/>
</dbReference>
<organism evidence="6 7">
    <name type="scientific">Paenimyroides ummariense</name>
    <dbReference type="NCBI Taxonomy" id="913024"/>
    <lineage>
        <taxon>Bacteria</taxon>
        <taxon>Pseudomonadati</taxon>
        <taxon>Bacteroidota</taxon>
        <taxon>Flavobacteriia</taxon>
        <taxon>Flavobacteriales</taxon>
        <taxon>Flavobacteriaceae</taxon>
        <taxon>Paenimyroides</taxon>
    </lineage>
</organism>
<proteinExistence type="predicted"/>
<dbReference type="Proteomes" id="UP000199036">
    <property type="component" value="Unassembled WGS sequence"/>
</dbReference>
<dbReference type="Gene3D" id="2.170.130.10">
    <property type="entry name" value="TonB-dependent receptor, plug domain"/>
    <property type="match status" value="1"/>
</dbReference>
<evidence type="ECO:0000256" key="4">
    <source>
        <dbReference type="SAM" id="SignalP"/>
    </source>
</evidence>
<dbReference type="Gene3D" id="2.40.170.20">
    <property type="entry name" value="TonB-dependent receptor, beta-barrel domain"/>
    <property type="match status" value="1"/>
</dbReference>
<evidence type="ECO:0000256" key="3">
    <source>
        <dbReference type="ARBA" id="ARBA00023237"/>
    </source>
</evidence>
<name>A0A1I5GDR8_9FLAO</name>
<dbReference type="Pfam" id="PF14905">
    <property type="entry name" value="OMP_b-brl_3"/>
    <property type="match status" value="1"/>
</dbReference>
<dbReference type="PANTHER" id="PTHR40980">
    <property type="entry name" value="PLUG DOMAIN-CONTAINING PROTEIN"/>
    <property type="match status" value="1"/>
</dbReference>
<keyword evidence="2" id="KW-0472">Membrane</keyword>
<dbReference type="PANTHER" id="PTHR40980:SF4">
    <property type="entry name" value="TONB-DEPENDENT RECEPTOR-LIKE BETA-BARREL DOMAIN-CONTAINING PROTEIN"/>
    <property type="match status" value="1"/>
</dbReference>
<dbReference type="Gene3D" id="2.60.40.1120">
    <property type="entry name" value="Carboxypeptidase-like, regulatory domain"/>
    <property type="match status" value="1"/>
</dbReference>
<dbReference type="OrthoDB" id="8764943at2"/>
<reference evidence="7" key="1">
    <citation type="submission" date="2016-10" db="EMBL/GenBank/DDBJ databases">
        <authorList>
            <person name="Varghese N."/>
            <person name="Submissions S."/>
        </authorList>
    </citation>
    <scope>NUCLEOTIDE SEQUENCE [LARGE SCALE GENOMIC DNA]</scope>
    <source>
        <strain evidence="7">DS-12</strain>
    </source>
</reference>
<keyword evidence="6" id="KW-0675">Receptor</keyword>
<evidence type="ECO:0000256" key="1">
    <source>
        <dbReference type="ARBA" id="ARBA00004442"/>
    </source>
</evidence>
<dbReference type="Pfam" id="PF13715">
    <property type="entry name" value="CarbopepD_reg_2"/>
    <property type="match status" value="1"/>
</dbReference>
<evidence type="ECO:0000313" key="6">
    <source>
        <dbReference type="EMBL" id="SFO34238.1"/>
    </source>
</evidence>
<dbReference type="InterPro" id="IPR008969">
    <property type="entry name" value="CarboxyPept-like_regulatory"/>
</dbReference>
<accession>A0A1I5GDR8</accession>
<dbReference type="EMBL" id="FOVI01000040">
    <property type="protein sequence ID" value="SFO34238.1"/>
    <property type="molecule type" value="Genomic_DNA"/>
</dbReference>
<gene>
    <name evidence="6" type="ORF">SAMN05421741_1403</name>
</gene>
<keyword evidence="4" id="KW-0732">Signal</keyword>
<evidence type="ECO:0000259" key="5">
    <source>
        <dbReference type="Pfam" id="PF14905"/>
    </source>
</evidence>
<feature type="signal peptide" evidence="4">
    <location>
        <begin position="1"/>
        <end position="20"/>
    </location>
</feature>
<dbReference type="RefSeq" id="WP_091526346.1">
    <property type="nucleotide sequence ID" value="NZ_FOVI01000040.1"/>
</dbReference>
<dbReference type="InterPro" id="IPR037066">
    <property type="entry name" value="Plug_dom_sf"/>
</dbReference>
<feature type="domain" description="Outer membrane protein beta-barrel" evidence="5">
    <location>
        <begin position="368"/>
        <end position="775"/>
    </location>
</feature>
<dbReference type="GO" id="GO:0009279">
    <property type="term" value="C:cell outer membrane"/>
    <property type="evidence" value="ECO:0007669"/>
    <property type="project" value="UniProtKB-SubCell"/>
</dbReference>
<comment type="subcellular location">
    <subcellularLocation>
        <location evidence="1">Cell outer membrane</location>
    </subcellularLocation>
</comment>
<dbReference type="InterPro" id="IPR036942">
    <property type="entry name" value="Beta-barrel_TonB_sf"/>
</dbReference>
<dbReference type="SUPFAM" id="SSF49464">
    <property type="entry name" value="Carboxypeptidase regulatory domain-like"/>
    <property type="match status" value="1"/>
</dbReference>